<proteinExistence type="predicted"/>
<protein>
    <recommendedName>
        <fullName evidence="3">DUF2071 domain-containing protein</fullName>
    </recommendedName>
</protein>
<dbReference type="EMBL" id="CADCVM010000383">
    <property type="protein sequence ID" value="CAA9518280.1"/>
    <property type="molecule type" value="Genomic_DNA"/>
</dbReference>
<gene>
    <name evidence="2" type="ORF">AVDCRST_MAG05-3448</name>
</gene>
<dbReference type="InterPro" id="IPR023375">
    <property type="entry name" value="ADC_dom_sf"/>
</dbReference>
<accession>A0A6J4TB31</accession>
<dbReference type="PANTHER" id="PTHR39186:SF1">
    <property type="entry name" value="DUF2071 DOMAIN-CONTAINING PROTEIN"/>
    <property type="match status" value="1"/>
</dbReference>
<evidence type="ECO:0000256" key="1">
    <source>
        <dbReference type="SAM" id="MobiDB-lite"/>
    </source>
</evidence>
<dbReference type="Gene3D" id="2.40.400.10">
    <property type="entry name" value="Acetoacetate decarboxylase-like"/>
    <property type="match status" value="1"/>
</dbReference>
<evidence type="ECO:0008006" key="3">
    <source>
        <dbReference type="Google" id="ProtNLM"/>
    </source>
</evidence>
<name>A0A6J4TB31_9ACTN</name>
<evidence type="ECO:0000313" key="2">
    <source>
        <dbReference type="EMBL" id="CAA9518280.1"/>
    </source>
</evidence>
<organism evidence="2">
    <name type="scientific">uncultured Rubrobacteraceae bacterium</name>
    <dbReference type="NCBI Taxonomy" id="349277"/>
    <lineage>
        <taxon>Bacteria</taxon>
        <taxon>Bacillati</taxon>
        <taxon>Actinomycetota</taxon>
        <taxon>Rubrobacteria</taxon>
        <taxon>Rubrobacterales</taxon>
        <taxon>Rubrobacteraceae</taxon>
        <taxon>environmental samples</taxon>
    </lineage>
</organism>
<dbReference type="AlphaFoldDB" id="A0A6J4TB31"/>
<feature type="region of interest" description="Disordered" evidence="1">
    <location>
        <begin position="1"/>
        <end position="20"/>
    </location>
</feature>
<dbReference type="PANTHER" id="PTHR39186">
    <property type="entry name" value="DUF2071 FAMILY PROTEIN"/>
    <property type="match status" value="1"/>
</dbReference>
<dbReference type="InterPro" id="IPR018644">
    <property type="entry name" value="DUF2071"/>
</dbReference>
<sequence length="278" mass="31048">MTAARHPNAGSPFTERPGGGAYLLGMSRTPGAQEILKNADHRAYPAPTGPWAMSMSWHDLLFMHWPVPAERLRPLVPPALNLDTFEGEAWLGVVPFRMSGVRPRFLPAVPGLSNFPELNLRTYVSAGARPGIWFFSLDAHNPVAVRLARATFHLPYFDARMASRKEGGEIHYRSVRTHRGAPPAEFAGRYRPAGAPFESSPGSLENFLTERYCLYAADGRGTVRRGEIHHQMWPLRPAEVEVETLRMTEQIGVTLPDTAPLLHFSERLDVLAWPPRKL</sequence>
<dbReference type="Pfam" id="PF09844">
    <property type="entry name" value="DUF2071"/>
    <property type="match status" value="1"/>
</dbReference>
<reference evidence="2" key="1">
    <citation type="submission" date="2020-02" db="EMBL/GenBank/DDBJ databases">
        <authorList>
            <person name="Meier V. D."/>
        </authorList>
    </citation>
    <scope>NUCLEOTIDE SEQUENCE</scope>
    <source>
        <strain evidence="2">AVDCRST_MAG05</strain>
    </source>
</reference>
<dbReference type="SUPFAM" id="SSF160104">
    <property type="entry name" value="Acetoacetate decarboxylase-like"/>
    <property type="match status" value="1"/>
</dbReference>